<dbReference type="InterPro" id="IPR013785">
    <property type="entry name" value="Aldolase_TIM"/>
</dbReference>
<dbReference type="RefSeq" id="WP_148948241.1">
    <property type="nucleotide sequence ID" value="NZ_VTEH01000018.1"/>
</dbReference>
<dbReference type="InterPro" id="IPR004352">
    <property type="entry name" value="GH114_TIM-barrel"/>
</dbReference>
<evidence type="ECO:0000259" key="1">
    <source>
        <dbReference type="Pfam" id="PF03537"/>
    </source>
</evidence>
<dbReference type="SUPFAM" id="SSF51445">
    <property type="entry name" value="(Trans)glycosidases"/>
    <property type="match status" value="1"/>
</dbReference>
<name>A0A5D4K7V3_9BACI</name>
<protein>
    <submittedName>
        <fullName evidence="2">Endo alpha-1,4 polygalactosaminidase</fullName>
    </submittedName>
</protein>
<evidence type="ECO:0000313" key="3">
    <source>
        <dbReference type="Proteomes" id="UP000323317"/>
    </source>
</evidence>
<evidence type="ECO:0000313" key="2">
    <source>
        <dbReference type="EMBL" id="TYR73414.1"/>
    </source>
</evidence>
<dbReference type="PANTHER" id="PTHR35882:SF2">
    <property type="entry name" value="PELA"/>
    <property type="match status" value="1"/>
</dbReference>
<dbReference type="AlphaFoldDB" id="A0A5D4K7V3"/>
<feature type="domain" description="Glycoside-hydrolase family GH114 TIM-barrel" evidence="1">
    <location>
        <begin position="55"/>
        <end position="233"/>
    </location>
</feature>
<dbReference type="Pfam" id="PF03537">
    <property type="entry name" value="Glyco_hydro_114"/>
    <property type="match status" value="1"/>
</dbReference>
<dbReference type="InterPro" id="IPR017853">
    <property type="entry name" value="GH"/>
</dbReference>
<gene>
    <name evidence="2" type="ORF">FZC79_18395</name>
</gene>
<reference evidence="2 3" key="1">
    <citation type="submission" date="2019-08" db="EMBL/GenBank/DDBJ databases">
        <title>Bacillus genomes from the desert of Cuatro Cienegas, Coahuila.</title>
        <authorList>
            <person name="Olmedo-Alvarez G."/>
        </authorList>
    </citation>
    <scope>NUCLEOTIDE SEQUENCE [LARGE SCALE GENOMIC DNA]</scope>
    <source>
        <strain evidence="2 3">CH40_1T</strain>
    </source>
</reference>
<accession>A0A5D4K7V3</accession>
<comment type="caution">
    <text evidence="2">The sequence shown here is derived from an EMBL/GenBank/DDBJ whole genome shotgun (WGS) entry which is preliminary data.</text>
</comment>
<sequence length="283" mass="33507">MKYFVVFGILLLLSIPVSLKIYQVIFSSAENPGKKPSQIDTYKIYYDSPTPELIRKMQKLDMVIIEPHHYSEEEIQRIKEHGTIVFGYLNVMEIDNWNDSVRNEVNSNDYFYRNGEKIYYPKWDSYLADISSEHYQNLLLREIETEISAKKTDGIFLDTVGNIDNEHLQSPAVLQEQQTAITSFIKSFHERYPDLLIAQNWGFHTLKNHTAPYVDFIMWESFHFSSLTNDQWSLDQIKMLNELKEQHEFEVLTVSFEEGRKSRELADRNGYIHLHTSEDYLKW</sequence>
<proteinExistence type="predicted"/>
<dbReference type="PANTHER" id="PTHR35882">
    <property type="entry name" value="PELA"/>
    <property type="match status" value="1"/>
</dbReference>
<dbReference type="Proteomes" id="UP000323317">
    <property type="component" value="Unassembled WGS sequence"/>
</dbReference>
<organism evidence="2 3">
    <name type="scientific">Rossellomorea vietnamensis</name>
    <dbReference type="NCBI Taxonomy" id="218284"/>
    <lineage>
        <taxon>Bacteria</taxon>
        <taxon>Bacillati</taxon>
        <taxon>Bacillota</taxon>
        <taxon>Bacilli</taxon>
        <taxon>Bacillales</taxon>
        <taxon>Bacillaceae</taxon>
        <taxon>Rossellomorea</taxon>
    </lineage>
</organism>
<dbReference type="Gene3D" id="3.20.20.70">
    <property type="entry name" value="Aldolase class I"/>
    <property type="match status" value="1"/>
</dbReference>
<dbReference type="EMBL" id="VTEH01000018">
    <property type="protein sequence ID" value="TYR73414.1"/>
    <property type="molecule type" value="Genomic_DNA"/>
</dbReference>